<dbReference type="Pfam" id="PF00270">
    <property type="entry name" value="DEAD"/>
    <property type="match status" value="1"/>
</dbReference>
<dbReference type="Pfam" id="PF21010">
    <property type="entry name" value="HA2_C"/>
    <property type="match status" value="1"/>
</dbReference>
<dbReference type="STRING" id="451379.A0A0N5ALD2"/>
<dbReference type="GO" id="GO:0004386">
    <property type="term" value="F:helicase activity"/>
    <property type="evidence" value="ECO:0007669"/>
    <property type="project" value="UniProtKB-KW"/>
</dbReference>
<dbReference type="GO" id="GO:0005524">
    <property type="term" value="F:ATP binding"/>
    <property type="evidence" value="ECO:0007669"/>
    <property type="project" value="UniProtKB-KW"/>
</dbReference>
<dbReference type="CDD" id="cd18791">
    <property type="entry name" value="SF2_C_RHA"/>
    <property type="match status" value="1"/>
</dbReference>
<dbReference type="FunFam" id="3.40.50.300:FF:004714">
    <property type="entry name" value="DEAD/DEAH box helicase"/>
    <property type="match status" value="1"/>
</dbReference>
<name>A0A0N5ALD2_9BILA</name>
<dbReference type="SMART" id="SM00847">
    <property type="entry name" value="HA2"/>
    <property type="match status" value="1"/>
</dbReference>
<dbReference type="SUPFAM" id="SSF52540">
    <property type="entry name" value="P-loop containing nucleoside triphosphate hydrolases"/>
    <property type="match status" value="1"/>
</dbReference>
<dbReference type="Pfam" id="PF00271">
    <property type="entry name" value="Helicase_C"/>
    <property type="match status" value="1"/>
</dbReference>
<dbReference type="SMART" id="SM00490">
    <property type="entry name" value="HELICc"/>
    <property type="match status" value="1"/>
</dbReference>
<dbReference type="Pfam" id="PF07717">
    <property type="entry name" value="OB_NTP_bind"/>
    <property type="match status" value="1"/>
</dbReference>
<keyword evidence="3" id="KW-0347">Helicase</keyword>
<keyword evidence="2" id="KW-0378">Hydrolase</keyword>
<dbReference type="Gene3D" id="1.20.120.1080">
    <property type="match status" value="1"/>
</dbReference>
<accession>A0A0N5ALD2</accession>
<evidence type="ECO:0000256" key="2">
    <source>
        <dbReference type="ARBA" id="ARBA00022801"/>
    </source>
</evidence>
<dbReference type="AlphaFoldDB" id="A0A0N5ALD2"/>
<dbReference type="InterPro" id="IPR027417">
    <property type="entry name" value="P-loop_NTPase"/>
</dbReference>
<dbReference type="InterPro" id="IPR007502">
    <property type="entry name" value="Helicase-assoc_dom"/>
</dbReference>
<evidence type="ECO:0000313" key="7">
    <source>
        <dbReference type="Proteomes" id="UP000046393"/>
    </source>
</evidence>
<evidence type="ECO:0000259" key="6">
    <source>
        <dbReference type="PROSITE" id="PS51194"/>
    </source>
</evidence>
<keyword evidence="7" id="KW-1185">Reference proteome</keyword>
<dbReference type="SMART" id="SM00487">
    <property type="entry name" value="DEXDc"/>
    <property type="match status" value="1"/>
</dbReference>
<evidence type="ECO:0000256" key="4">
    <source>
        <dbReference type="ARBA" id="ARBA00022840"/>
    </source>
</evidence>
<organism evidence="7 8">
    <name type="scientific">Syphacia muris</name>
    <dbReference type="NCBI Taxonomy" id="451379"/>
    <lineage>
        <taxon>Eukaryota</taxon>
        <taxon>Metazoa</taxon>
        <taxon>Ecdysozoa</taxon>
        <taxon>Nematoda</taxon>
        <taxon>Chromadorea</taxon>
        <taxon>Rhabditida</taxon>
        <taxon>Spirurina</taxon>
        <taxon>Oxyuridomorpha</taxon>
        <taxon>Oxyuroidea</taxon>
        <taxon>Oxyuridae</taxon>
        <taxon>Syphacia</taxon>
    </lineage>
</organism>
<dbReference type="FunFam" id="3.40.50.300:FF:000725">
    <property type="entry name" value="probable ATP-dependent RNA helicase DHX34"/>
    <property type="match status" value="1"/>
</dbReference>
<dbReference type="Gene3D" id="3.40.50.300">
    <property type="entry name" value="P-loop containing nucleotide triphosphate hydrolases"/>
    <property type="match status" value="2"/>
</dbReference>
<evidence type="ECO:0000313" key="8">
    <source>
        <dbReference type="WBParaSite" id="SMUV_0000534501-mRNA-1"/>
    </source>
</evidence>
<dbReference type="Proteomes" id="UP000046393">
    <property type="component" value="Unplaced"/>
</dbReference>
<dbReference type="InterPro" id="IPR011545">
    <property type="entry name" value="DEAD/DEAH_box_helicase_dom"/>
</dbReference>
<dbReference type="PROSITE" id="PS51192">
    <property type="entry name" value="HELICASE_ATP_BIND_1"/>
    <property type="match status" value="1"/>
</dbReference>
<dbReference type="InterPro" id="IPR014001">
    <property type="entry name" value="Helicase_ATP-bd"/>
</dbReference>
<proteinExistence type="predicted"/>
<dbReference type="InterPro" id="IPR001650">
    <property type="entry name" value="Helicase_C-like"/>
</dbReference>
<dbReference type="InterPro" id="IPR011709">
    <property type="entry name" value="DEAD-box_helicase_OB_fold"/>
</dbReference>
<dbReference type="GO" id="GO:0016787">
    <property type="term" value="F:hydrolase activity"/>
    <property type="evidence" value="ECO:0007669"/>
    <property type="project" value="UniProtKB-KW"/>
</dbReference>
<evidence type="ECO:0000256" key="3">
    <source>
        <dbReference type="ARBA" id="ARBA00022806"/>
    </source>
</evidence>
<evidence type="ECO:0000259" key="5">
    <source>
        <dbReference type="PROSITE" id="PS51192"/>
    </source>
</evidence>
<protein>
    <submittedName>
        <fullName evidence="8">ATP-dependent RNA helicase DHX34</fullName>
    </submittedName>
</protein>
<feature type="domain" description="Helicase C-terminal" evidence="6">
    <location>
        <begin position="354"/>
        <end position="522"/>
    </location>
</feature>
<keyword evidence="4" id="KW-0067">ATP-binding</keyword>
<sequence>MNEGNSTAEASALKKFFFGPEHWKLADKGSELERLFSRFYFKLQEQLKRFILLKLLFRRNRKPIRDDGAVDQVQYNHLGIPIGEYRRELTTRVLIEVDKDDKSDLSDVPSTSFNEYVYALSCFVFYEGRQKYNKLRKLRDIQMNLPIFSKRDEVIDLLNENKVLIIAGDTGCGKSTQVPQYLLDAEYDHIACTQPRRIAATSLARRVAYETLDEYGSRIAYQIRFEKSRTLKTRLLFLTEGLLLRQIQSDHDLQQYNVIILDEVHERNLTGDFLMGLLRDLVNRRNDLKLILMSATINLELFTNYFKGAPVVQVPGRLYPIELHYIPVKEYDDCTGSKKKPKIDASPYLNVLQMIDAKIPQTERGDALVFLNGISEITVVAEALKVYAESNKRWVILMLYSTLSVEEQDKVFDIAPTGVRKCIICTNIAETSVTIDGIRFVIDSGKVNLLKYDSKTGVHSLREYWTSQASADQRKGRAGRTGPGICYRLYSKEQFSKMDKFTISEINRVSLQSIAMQIVNLNMNISPLNFPFIEKPDMGALEEAIESLWRQGILVPNDSTALTSLGKIVASLPVEIPVAKMLIYGCVLDQTEISLTLAACLSVSSPFTTRSFRELDVMDRRQNMMSDNGDPFALLNAFKEFVQLHAEHNEIRRWGREKGIDTKRMYEISQLRRQFKDLLEDSGLITKELVEDNRIKRINAGERKRLNELKKDVRFEVKKRKVLKSDSHYDTIMDNIEDGYTTMDSVLEAEFYLRNRESGIGKILKSHKLNDEIITVVKTIVTAGVYPQYAILDQYNVYKVGNELFAHTRLKPFAMLHPNSCLSLMPEALDYERSDQNLSRYHQLISFATFMETSKPFLCQNVRIPALLLLLFAKTVVCASDEYSISCDDFIVFKFRNGAEYFPIINNASSIRKALGFSLKSRLDGQAFENTKDLIRNIIEFARTNVEFIMMRKACPNLEVEIGFFLPSGERVDDCEDSQDSAVQMFLLSSGDFSTKVQKESSNESSETSKKKIQYKCEACNKILEFDSAVEIKLSVFVMSLHFKKKEAENNNVR</sequence>
<dbReference type="PROSITE" id="PS51194">
    <property type="entry name" value="HELICASE_CTER"/>
    <property type="match status" value="1"/>
</dbReference>
<dbReference type="PANTHER" id="PTHR18934">
    <property type="entry name" value="ATP-DEPENDENT RNA HELICASE"/>
    <property type="match status" value="1"/>
</dbReference>
<feature type="domain" description="Helicase ATP-binding" evidence="5">
    <location>
        <begin position="155"/>
        <end position="315"/>
    </location>
</feature>
<evidence type="ECO:0000256" key="1">
    <source>
        <dbReference type="ARBA" id="ARBA00022741"/>
    </source>
</evidence>
<dbReference type="PANTHER" id="PTHR18934:SF221">
    <property type="entry name" value="ATP-DEPENDENT RNA HELICASE DHX34-RELATED"/>
    <property type="match status" value="1"/>
</dbReference>
<keyword evidence="1" id="KW-0547">Nucleotide-binding</keyword>
<dbReference type="GO" id="GO:0003723">
    <property type="term" value="F:RNA binding"/>
    <property type="evidence" value="ECO:0007669"/>
    <property type="project" value="TreeGrafter"/>
</dbReference>
<dbReference type="WBParaSite" id="SMUV_0000534501-mRNA-1">
    <property type="protein sequence ID" value="SMUV_0000534501-mRNA-1"/>
    <property type="gene ID" value="SMUV_0000534501"/>
</dbReference>
<reference evidence="8" key="1">
    <citation type="submission" date="2017-02" db="UniProtKB">
        <authorList>
            <consortium name="WormBaseParasite"/>
        </authorList>
    </citation>
    <scope>IDENTIFICATION</scope>
</reference>